<sequence>MLCDGTGTPLRLLPWTTPDGRPCYLSTDDPGGLLSTLADAVEAELLTSAEEVLGLARGLIAEPGAHGRELRFTGVRLAEALQDALRIAESRGARLVVAERVT</sequence>
<organism evidence="1 2">
    <name type="scientific">Streptomyces hyaluromycini</name>
    <dbReference type="NCBI Taxonomy" id="1377993"/>
    <lineage>
        <taxon>Bacteria</taxon>
        <taxon>Bacillati</taxon>
        <taxon>Actinomycetota</taxon>
        <taxon>Actinomycetes</taxon>
        <taxon>Kitasatosporales</taxon>
        <taxon>Streptomycetaceae</taxon>
        <taxon>Streptomyces</taxon>
    </lineage>
</organism>
<proteinExistence type="predicted"/>
<gene>
    <name evidence="1" type="ORF">ABT404_42800</name>
</gene>
<keyword evidence="2" id="KW-1185">Reference proteome</keyword>
<dbReference type="RefSeq" id="WP_350789538.1">
    <property type="nucleotide sequence ID" value="NZ_JBEPEK010000539.1"/>
</dbReference>
<reference evidence="1 2" key="1">
    <citation type="submission" date="2024-06" db="EMBL/GenBank/DDBJ databases">
        <title>The Natural Products Discovery Center: Release of the First 8490 Sequenced Strains for Exploring Actinobacteria Biosynthetic Diversity.</title>
        <authorList>
            <person name="Kalkreuter E."/>
            <person name="Kautsar S.A."/>
            <person name="Yang D."/>
            <person name="Bader C.D."/>
            <person name="Teijaro C.N."/>
            <person name="Fluegel L."/>
            <person name="Davis C.M."/>
            <person name="Simpson J.R."/>
            <person name="Lauterbach L."/>
            <person name="Steele A.D."/>
            <person name="Gui C."/>
            <person name="Meng S."/>
            <person name="Li G."/>
            <person name="Viehrig K."/>
            <person name="Ye F."/>
            <person name="Su P."/>
            <person name="Kiefer A.F."/>
            <person name="Nichols A."/>
            <person name="Cepeda A.J."/>
            <person name="Yan W."/>
            <person name="Fan B."/>
            <person name="Jiang Y."/>
            <person name="Adhikari A."/>
            <person name="Zheng C.-J."/>
            <person name="Schuster L."/>
            <person name="Cowan T.M."/>
            <person name="Smanski M.J."/>
            <person name="Chevrette M.G."/>
            <person name="De Carvalho L.P.S."/>
            <person name="Shen B."/>
        </authorList>
    </citation>
    <scope>NUCLEOTIDE SEQUENCE [LARGE SCALE GENOMIC DNA]</scope>
    <source>
        <strain evidence="1 2">NPDC000234</strain>
    </source>
</reference>
<dbReference type="EMBL" id="JBEPEK010000539">
    <property type="protein sequence ID" value="MER7186119.1"/>
    <property type="molecule type" value="Genomic_DNA"/>
</dbReference>
<accession>A0ABV1XAU4</accession>
<dbReference type="Proteomes" id="UP001474181">
    <property type="component" value="Unassembled WGS sequence"/>
</dbReference>
<comment type="caution">
    <text evidence="1">The sequence shown here is derived from an EMBL/GenBank/DDBJ whole genome shotgun (WGS) entry which is preliminary data.</text>
</comment>
<evidence type="ECO:0000313" key="2">
    <source>
        <dbReference type="Proteomes" id="UP001474181"/>
    </source>
</evidence>
<evidence type="ECO:0000313" key="1">
    <source>
        <dbReference type="EMBL" id="MER7186119.1"/>
    </source>
</evidence>
<protein>
    <submittedName>
        <fullName evidence="1">Uncharacterized protein</fullName>
    </submittedName>
</protein>
<name>A0ABV1XAU4_9ACTN</name>